<gene>
    <name evidence="8" type="ORF">FGU65_02490</name>
</gene>
<accession>A0ABT8M765</accession>
<evidence type="ECO:0000256" key="4">
    <source>
        <dbReference type="ARBA" id="ARBA00022781"/>
    </source>
</evidence>
<keyword evidence="2" id="KW-0813">Transport</keyword>
<dbReference type="Gene3D" id="1.20.5.620">
    <property type="entry name" value="F1F0 ATP synthase subunit B, membrane domain"/>
    <property type="match status" value="1"/>
</dbReference>
<keyword evidence="6" id="KW-0472">Membrane</keyword>
<sequence length="196" mass="21396">MTVEAIIERILAESRRRAAGIEEEANDEAAALRRQAEKEGRRTHARACEEARREGMVIAGRILSVARMDARTAVNEARSAAIRDCIRRAEAQFPALAASPEYPAILGRLIAEGLRDLGGEEAVIAGREEDLPLIREVAREAAAVTAPDGEVPTGGAVLRSKGGDRRVNQTFEGRLQRMQRSVVMEVAARLFSEEEP</sequence>
<keyword evidence="3" id="KW-1003">Cell membrane</keyword>
<comment type="caution">
    <text evidence="8">The sequence shown here is derived from an EMBL/GenBank/DDBJ whole genome shotgun (WGS) entry which is preliminary data.</text>
</comment>
<evidence type="ECO:0000256" key="7">
    <source>
        <dbReference type="ARBA" id="ARBA00023310"/>
    </source>
</evidence>
<evidence type="ECO:0000256" key="1">
    <source>
        <dbReference type="ARBA" id="ARBA00005901"/>
    </source>
</evidence>
<dbReference type="Gene3D" id="3.30.2320.30">
    <property type="entry name" value="ATP synthase, E subunit, C-terminal"/>
    <property type="match status" value="1"/>
</dbReference>
<dbReference type="Pfam" id="PF01991">
    <property type="entry name" value="vATP-synt_E"/>
    <property type="match status" value="1"/>
</dbReference>
<protein>
    <recommendedName>
        <fullName evidence="10">V-ATPase subunit E</fullName>
    </recommendedName>
</protein>
<dbReference type="SUPFAM" id="SSF160527">
    <property type="entry name" value="V-type ATPase subunit E-like"/>
    <property type="match status" value="1"/>
</dbReference>
<dbReference type="EMBL" id="VCYH01000001">
    <property type="protein sequence ID" value="MDN7023774.1"/>
    <property type="molecule type" value="Genomic_DNA"/>
</dbReference>
<evidence type="ECO:0000256" key="3">
    <source>
        <dbReference type="ARBA" id="ARBA00022475"/>
    </source>
</evidence>
<dbReference type="Proteomes" id="UP001168338">
    <property type="component" value="Unassembled WGS sequence"/>
</dbReference>
<dbReference type="InterPro" id="IPR038495">
    <property type="entry name" value="ATPase_E_C"/>
</dbReference>
<evidence type="ECO:0000256" key="5">
    <source>
        <dbReference type="ARBA" id="ARBA00023065"/>
    </source>
</evidence>
<keyword evidence="7" id="KW-0066">ATP synthesis</keyword>
<evidence type="ECO:0008006" key="10">
    <source>
        <dbReference type="Google" id="ProtNLM"/>
    </source>
</evidence>
<evidence type="ECO:0000256" key="2">
    <source>
        <dbReference type="ARBA" id="ARBA00022448"/>
    </source>
</evidence>
<dbReference type="PANTHER" id="PTHR45715">
    <property type="entry name" value="ATPASE H+-TRANSPORTING V1 SUBUNIT E1A-RELATED"/>
    <property type="match status" value="1"/>
</dbReference>
<proteinExistence type="inferred from homology"/>
<evidence type="ECO:0000313" key="9">
    <source>
        <dbReference type="Proteomes" id="UP001168338"/>
    </source>
</evidence>
<evidence type="ECO:0000256" key="6">
    <source>
        <dbReference type="ARBA" id="ARBA00023136"/>
    </source>
</evidence>
<evidence type="ECO:0000313" key="8">
    <source>
        <dbReference type="EMBL" id="MDN7023774.1"/>
    </source>
</evidence>
<keyword evidence="4" id="KW-0375">Hydrogen ion transport</keyword>
<dbReference type="InterPro" id="IPR002842">
    <property type="entry name" value="ATPase_V1_Esu"/>
</dbReference>
<reference evidence="8" key="1">
    <citation type="submission" date="2019-05" db="EMBL/GenBank/DDBJ databases">
        <title>Methanoculleus sp. FWC-SCC1, a methanogenic archaeon isolated from deep marine cold seep.</title>
        <authorList>
            <person name="Chen Y.-W."/>
            <person name="Chen S.-C."/>
            <person name="Teng N.-H."/>
            <person name="Lai M.-C."/>
        </authorList>
    </citation>
    <scope>NUCLEOTIDE SEQUENCE</scope>
    <source>
        <strain evidence="8">FWC-SCC1</strain>
    </source>
</reference>
<dbReference type="RefSeq" id="WP_301662827.1">
    <property type="nucleotide sequence ID" value="NZ_VCYH01000001.1"/>
</dbReference>
<keyword evidence="5" id="KW-0406">Ion transport</keyword>
<organism evidence="8 9">
    <name type="scientific">Methanoculleus frigidifontis</name>
    <dbReference type="NCBI Taxonomy" id="2584085"/>
    <lineage>
        <taxon>Archaea</taxon>
        <taxon>Methanobacteriati</taxon>
        <taxon>Methanobacteriota</taxon>
        <taxon>Stenosarchaea group</taxon>
        <taxon>Methanomicrobia</taxon>
        <taxon>Methanomicrobiales</taxon>
        <taxon>Methanomicrobiaceae</taxon>
        <taxon>Methanoculleus</taxon>
    </lineage>
</organism>
<comment type="similarity">
    <text evidence="1">Belongs to the V-ATPase E subunit family.</text>
</comment>
<name>A0ABT8M765_9EURY</name>
<keyword evidence="9" id="KW-1185">Reference proteome</keyword>